<comment type="caution">
    <text evidence="2">The sequence shown here is derived from an EMBL/GenBank/DDBJ whole genome shotgun (WGS) entry which is preliminary data.</text>
</comment>
<reference evidence="2" key="1">
    <citation type="submission" date="2019-08" db="EMBL/GenBank/DDBJ databases">
        <authorList>
            <person name="Kucharzyk K."/>
            <person name="Murdoch R.W."/>
            <person name="Higgins S."/>
            <person name="Loffler F."/>
        </authorList>
    </citation>
    <scope>NUCLEOTIDE SEQUENCE</scope>
</reference>
<organism evidence="2">
    <name type="scientific">bioreactor metagenome</name>
    <dbReference type="NCBI Taxonomy" id="1076179"/>
    <lineage>
        <taxon>unclassified sequences</taxon>
        <taxon>metagenomes</taxon>
        <taxon>ecological metagenomes</taxon>
    </lineage>
</organism>
<evidence type="ECO:0000313" key="2">
    <source>
        <dbReference type="EMBL" id="MPM88825.1"/>
    </source>
</evidence>
<proteinExistence type="predicted"/>
<feature type="domain" description="DUF1653" evidence="1">
    <location>
        <begin position="9"/>
        <end position="72"/>
    </location>
</feature>
<dbReference type="AlphaFoldDB" id="A0A645DHY4"/>
<dbReference type="InterPro" id="IPR037135">
    <property type="entry name" value="DUF1653-like_dom_sf"/>
</dbReference>
<accession>A0A645DHY4</accession>
<gene>
    <name evidence="2" type="ORF">SDC9_135929</name>
</gene>
<sequence>MQELKLKRVYRHFKGDYYLVEDVAKNSETGEDYVVYRKLYGDGSLWIRPLRMFLEPVDREKYPDARQTYRFELQEIESAAGH</sequence>
<dbReference type="Gene3D" id="2.30.30.320">
    <property type="entry name" value="DUF1653-like domain"/>
    <property type="match status" value="1"/>
</dbReference>
<name>A0A645DHY4_9ZZZZ</name>
<dbReference type="InterPro" id="IPR023387">
    <property type="entry name" value="DUF1653-like_dom"/>
</dbReference>
<protein>
    <recommendedName>
        <fullName evidence="1">DUF1653 domain-containing protein</fullName>
    </recommendedName>
</protein>
<evidence type="ECO:0000259" key="1">
    <source>
        <dbReference type="Pfam" id="PF07866"/>
    </source>
</evidence>
<dbReference type="EMBL" id="VSSQ01036364">
    <property type="protein sequence ID" value="MPM88825.1"/>
    <property type="molecule type" value="Genomic_DNA"/>
</dbReference>
<dbReference type="Pfam" id="PF07866">
    <property type="entry name" value="DUF1653"/>
    <property type="match status" value="1"/>
</dbReference>